<dbReference type="Pfam" id="PF00581">
    <property type="entry name" value="Rhodanese"/>
    <property type="match status" value="1"/>
</dbReference>
<dbReference type="PROSITE" id="PS50206">
    <property type="entry name" value="RHODANESE_3"/>
    <property type="match status" value="1"/>
</dbReference>
<gene>
    <name evidence="2" type="ORF">SAMN05661044_03274</name>
</gene>
<dbReference type="RefSeq" id="WP_093326410.1">
    <property type="nucleotide sequence ID" value="NZ_FOAF01000003.1"/>
</dbReference>
<accession>A0A1H7SP13</accession>
<dbReference type="CDD" id="cd00158">
    <property type="entry name" value="RHOD"/>
    <property type="match status" value="1"/>
</dbReference>
<evidence type="ECO:0000313" key="2">
    <source>
        <dbReference type="EMBL" id="SEL73217.1"/>
    </source>
</evidence>
<sequence>MKEITVEELKQKIDQQEDFQLIDVREEFEYETSNLDGENIPLAEILLEQAKISKDKPVIIHCRSGKRSAQAILLLEKEGYTNLANLQGGILAWKETFDPSMPVY</sequence>
<dbReference type="InterPro" id="IPR001763">
    <property type="entry name" value="Rhodanese-like_dom"/>
</dbReference>
<dbReference type="Proteomes" id="UP000199421">
    <property type="component" value="Unassembled WGS sequence"/>
</dbReference>
<dbReference type="InterPro" id="IPR050229">
    <property type="entry name" value="GlpE_sulfurtransferase"/>
</dbReference>
<name>A0A1H7SP13_OLID1</name>
<evidence type="ECO:0000313" key="3">
    <source>
        <dbReference type="Proteomes" id="UP000199421"/>
    </source>
</evidence>
<keyword evidence="3" id="KW-1185">Reference proteome</keyword>
<dbReference type="AlphaFoldDB" id="A0A1H7SP13"/>
<dbReference type="STRING" id="407022.SAMN05661044_03274"/>
<dbReference type="InterPro" id="IPR036873">
    <property type="entry name" value="Rhodanese-like_dom_sf"/>
</dbReference>
<dbReference type="OrthoDB" id="9808735at2"/>
<dbReference type="SMART" id="SM00450">
    <property type="entry name" value="RHOD"/>
    <property type="match status" value="1"/>
</dbReference>
<feature type="domain" description="Rhodanese" evidence="1">
    <location>
        <begin position="15"/>
        <end position="102"/>
    </location>
</feature>
<dbReference type="GO" id="GO:0016740">
    <property type="term" value="F:transferase activity"/>
    <property type="evidence" value="ECO:0007669"/>
    <property type="project" value="UniProtKB-KW"/>
</dbReference>
<dbReference type="PANTHER" id="PTHR43031">
    <property type="entry name" value="FAD-DEPENDENT OXIDOREDUCTASE"/>
    <property type="match status" value="1"/>
</dbReference>
<organism evidence="2 3">
    <name type="scientific">Olivibacter domesticus</name>
    <name type="common">Pseudosphingobacterium domesticum</name>
    <dbReference type="NCBI Taxonomy" id="407022"/>
    <lineage>
        <taxon>Bacteria</taxon>
        <taxon>Pseudomonadati</taxon>
        <taxon>Bacteroidota</taxon>
        <taxon>Sphingobacteriia</taxon>
        <taxon>Sphingobacteriales</taxon>
        <taxon>Sphingobacteriaceae</taxon>
        <taxon>Olivibacter</taxon>
    </lineage>
</organism>
<protein>
    <submittedName>
        <fullName evidence="2">Rhodanese-related sulfurtransferase</fullName>
    </submittedName>
</protein>
<evidence type="ECO:0000259" key="1">
    <source>
        <dbReference type="PROSITE" id="PS50206"/>
    </source>
</evidence>
<dbReference type="PANTHER" id="PTHR43031:SF17">
    <property type="entry name" value="SULFURTRANSFERASE YTWF-RELATED"/>
    <property type="match status" value="1"/>
</dbReference>
<keyword evidence="2" id="KW-0808">Transferase</keyword>
<dbReference type="Gene3D" id="3.40.250.10">
    <property type="entry name" value="Rhodanese-like domain"/>
    <property type="match status" value="1"/>
</dbReference>
<dbReference type="SUPFAM" id="SSF52821">
    <property type="entry name" value="Rhodanese/Cell cycle control phosphatase"/>
    <property type="match status" value="1"/>
</dbReference>
<proteinExistence type="predicted"/>
<reference evidence="3" key="1">
    <citation type="submission" date="2016-10" db="EMBL/GenBank/DDBJ databases">
        <authorList>
            <person name="Varghese N."/>
            <person name="Submissions S."/>
        </authorList>
    </citation>
    <scope>NUCLEOTIDE SEQUENCE [LARGE SCALE GENOMIC DNA]</scope>
    <source>
        <strain evidence="3">DSM 18733</strain>
    </source>
</reference>
<dbReference type="EMBL" id="FOAF01000003">
    <property type="protein sequence ID" value="SEL73217.1"/>
    <property type="molecule type" value="Genomic_DNA"/>
</dbReference>